<organism evidence="1 2">
    <name type="scientific">Riccia fluitans</name>
    <dbReference type="NCBI Taxonomy" id="41844"/>
    <lineage>
        <taxon>Eukaryota</taxon>
        <taxon>Viridiplantae</taxon>
        <taxon>Streptophyta</taxon>
        <taxon>Embryophyta</taxon>
        <taxon>Marchantiophyta</taxon>
        <taxon>Marchantiopsida</taxon>
        <taxon>Marchantiidae</taxon>
        <taxon>Marchantiales</taxon>
        <taxon>Ricciaceae</taxon>
        <taxon>Riccia</taxon>
    </lineage>
</organism>
<reference evidence="1 2" key="1">
    <citation type="submission" date="2024-09" db="EMBL/GenBank/DDBJ databases">
        <title>Chromosome-scale assembly of Riccia fluitans.</title>
        <authorList>
            <person name="Paukszto L."/>
            <person name="Sawicki J."/>
            <person name="Karawczyk K."/>
            <person name="Piernik-Szablinska J."/>
            <person name="Szczecinska M."/>
            <person name="Mazdziarz M."/>
        </authorList>
    </citation>
    <scope>NUCLEOTIDE SEQUENCE [LARGE SCALE GENOMIC DNA]</scope>
    <source>
        <strain evidence="1">Rf_01</strain>
        <tissue evidence="1">Aerial parts of the thallus</tissue>
    </source>
</reference>
<dbReference type="PANTHER" id="PTHR11206">
    <property type="entry name" value="MULTIDRUG RESISTANCE PROTEIN"/>
    <property type="match status" value="1"/>
</dbReference>
<name>A0ABD1ZSJ2_9MARC</name>
<dbReference type="AlphaFoldDB" id="A0ABD1ZSJ2"/>
<keyword evidence="2" id="KW-1185">Reference proteome</keyword>
<sequence length="70" mass="7681">MNKALGFGFVFDCDDMVIISLEYWSFEALVLTAGLLANPQLELAASSVCLNTVTLNYMIPLGLRGFLDSF</sequence>
<gene>
    <name evidence="1" type="ORF">R1flu_022004</name>
</gene>
<dbReference type="Proteomes" id="UP001605036">
    <property type="component" value="Unassembled WGS sequence"/>
</dbReference>
<comment type="caution">
    <text evidence="1">The sequence shown here is derived from an EMBL/GenBank/DDBJ whole genome shotgun (WGS) entry which is preliminary data.</text>
</comment>
<dbReference type="EMBL" id="JBHFFA010000001">
    <property type="protein sequence ID" value="KAL2653876.1"/>
    <property type="molecule type" value="Genomic_DNA"/>
</dbReference>
<proteinExistence type="predicted"/>
<protein>
    <submittedName>
        <fullName evidence="1">Uncharacterized protein</fullName>
    </submittedName>
</protein>
<accession>A0ABD1ZSJ2</accession>
<evidence type="ECO:0000313" key="2">
    <source>
        <dbReference type="Proteomes" id="UP001605036"/>
    </source>
</evidence>
<evidence type="ECO:0000313" key="1">
    <source>
        <dbReference type="EMBL" id="KAL2653876.1"/>
    </source>
</evidence>